<dbReference type="AlphaFoldDB" id="A0AAE3J1N6"/>
<dbReference type="RefSeq" id="WP_263955001.1">
    <property type="nucleotide sequence ID" value="NZ_JAOYFC010000006.1"/>
</dbReference>
<evidence type="ECO:0000256" key="2">
    <source>
        <dbReference type="SAM" id="MobiDB-lite"/>
    </source>
</evidence>
<feature type="compositionally biased region" description="Low complexity" evidence="2">
    <location>
        <begin position="182"/>
        <end position="193"/>
    </location>
</feature>
<keyword evidence="4" id="KW-1185">Reference proteome</keyword>
<organism evidence="3 4">
    <name type="scientific">Halocynthiibacter halioticoli</name>
    <dbReference type="NCBI Taxonomy" id="2986804"/>
    <lineage>
        <taxon>Bacteria</taxon>
        <taxon>Pseudomonadati</taxon>
        <taxon>Pseudomonadota</taxon>
        <taxon>Alphaproteobacteria</taxon>
        <taxon>Rhodobacterales</taxon>
        <taxon>Paracoccaceae</taxon>
        <taxon>Halocynthiibacter</taxon>
    </lineage>
</organism>
<evidence type="ECO:0000256" key="1">
    <source>
        <dbReference type="SAM" id="Coils"/>
    </source>
</evidence>
<comment type="caution">
    <text evidence="3">The sequence shown here is derived from an EMBL/GenBank/DDBJ whole genome shotgun (WGS) entry which is preliminary data.</text>
</comment>
<feature type="coiled-coil region" evidence="1">
    <location>
        <begin position="120"/>
        <end position="159"/>
    </location>
</feature>
<proteinExistence type="predicted"/>
<protein>
    <submittedName>
        <fullName evidence="3">Uncharacterized protein</fullName>
    </submittedName>
</protein>
<accession>A0AAE3J1N6</accession>
<sequence>MNAPITPDEKIKPKQAELAGLGHNNPPPFSQEKLAGFVERVTEFMKANKAWLDLKQIETDDHAEKATDMIAGLRGLYKEVDTARKAEKKPHDDAGKAVQAAYTPQLDKLKTAADKLKPLIASYIDKKAKAEEEKKRKEEAEAREKARLAEEAAKKAEEENDVGALVEAEAAKKAAEKEAKKASAPVKKSVGSATGAGRTISTRKSRHAVVENPLQVFMYYRDHPDVIDVLTRLATADVRAKDVDETKIPGISIAEKVSAA</sequence>
<keyword evidence="1" id="KW-0175">Coiled coil</keyword>
<feature type="region of interest" description="Disordered" evidence="2">
    <location>
        <begin position="1"/>
        <end position="31"/>
    </location>
</feature>
<name>A0AAE3J1N6_9RHOB</name>
<gene>
    <name evidence="3" type="ORF">OH136_15810</name>
</gene>
<feature type="region of interest" description="Disordered" evidence="2">
    <location>
        <begin position="173"/>
        <end position="205"/>
    </location>
</feature>
<dbReference type="Proteomes" id="UP001208041">
    <property type="component" value="Unassembled WGS sequence"/>
</dbReference>
<reference evidence="3" key="1">
    <citation type="submission" date="2022-10" db="EMBL/GenBank/DDBJ databases">
        <authorList>
            <person name="Yue Y."/>
        </authorList>
    </citation>
    <scope>NUCLEOTIDE SEQUENCE</scope>
    <source>
        <strain evidence="3">Z654</strain>
    </source>
</reference>
<dbReference type="EMBL" id="JAOYFC010000006">
    <property type="protein sequence ID" value="MCV6826029.1"/>
    <property type="molecule type" value="Genomic_DNA"/>
</dbReference>
<evidence type="ECO:0000313" key="3">
    <source>
        <dbReference type="EMBL" id="MCV6826029.1"/>
    </source>
</evidence>
<evidence type="ECO:0000313" key="4">
    <source>
        <dbReference type="Proteomes" id="UP001208041"/>
    </source>
</evidence>